<reference evidence="1" key="1">
    <citation type="journal article" date="2014" name="Nat. Commun.">
        <title>The tobacco genome sequence and its comparison with those of tomato and potato.</title>
        <authorList>
            <person name="Sierro N."/>
            <person name="Battey J.N."/>
            <person name="Ouadi S."/>
            <person name="Bakaher N."/>
            <person name="Bovet L."/>
            <person name="Willig A."/>
            <person name="Goepfert S."/>
            <person name="Peitsch M.C."/>
            <person name="Ivanov N.V."/>
        </authorList>
    </citation>
    <scope>NUCLEOTIDE SEQUENCE [LARGE SCALE GENOMIC DNA]</scope>
</reference>
<reference evidence="2" key="2">
    <citation type="submission" date="2025-08" db="UniProtKB">
        <authorList>
            <consortium name="RefSeq"/>
        </authorList>
    </citation>
    <scope>IDENTIFICATION</scope>
    <source>
        <tissue evidence="2">Leaf</tissue>
    </source>
</reference>
<sequence>MTLGVGRLARTPWDASKGSWAWLKSRPGITHGLEKAIEKVPQVYSFCKWGALVLAIVASFSSLIRKNKLLFIYVRKIKPSAEPLLQYLSEDFDFSDDDDDDECSSVSSNDEELTPVDEDFSVAGSSFYFKEQGQKSNLRIRRRRSSHERFPFKEFAAGKSVVKLWDSLTLGLDFNDSFNISDFTVLSSEVRDEKNGVVLAAYDTRMKRQSPAICAEWGTGKVLGISGSGVEKVYVRDEVAGVLTVGDMRNVKTAVQTVTKLEGAVNVDE</sequence>
<keyword evidence="1" id="KW-1185">Reference proteome</keyword>
<dbReference type="GeneID" id="107801357"/>
<dbReference type="STRING" id="4097.A0A1S4AU87"/>
<dbReference type="KEGG" id="nta:107801357"/>
<evidence type="ECO:0000313" key="2">
    <source>
        <dbReference type="RefSeq" id="XP_016480151.1"/>
    </source>
</evidence>
<dbReference type="PANTHER" id="PTHR36715">
    <property type="entry name" value="BNAANNG41370D PROTEIN"/>
    <property type="match status" value="1"/>
</dbReference>
<dbReference type="OrthoDB" id="1662399at2759"/>
<dbReference type="AlphaFoldDB" id="A0A1S4AU87"/>
<dbReference type="OMA" id="RANDCFR"/>
<organism evidence="1 2">
    <name type="scientific">Nicotiana tabacum</name>
    <name type="common">Common tobacco</name>
    <dbReference type="NCBI Taxonomy" id="4097"/>
    <lineage>
        <taxon>Eukaryota</taxon>
        <taxon>Viridiplantae</taxon>
        <taxon>Streptophyta</taxon>
        <taxon>Embryophyta</taxon>
        <taxon>Tracheophyta</taxon>
        <taxon>Spermatophyta</taxon>
        <taxon>Magnoliopsida</taxon>
        <taxon>eudicotyledons</taxon>
        <taxon>Gunneridae</taxon>
        <taxon>Pentapetalae</taxon>
        <taxon>asterids</taxon>
        <taxon>lamiids</taxon>
        <taxon>Solanales</taxon>
        <taxon>Solanaceae</taxon>
        <taxon>Nicotianoideae</taxon>
        <taxon>Nicotianeae</taxon>
        <taxon>Nicotiana</taxon>
    </lineage>
</organism>
<dbReference type="PANTHER" id="PTHR36715:SF2">
    <property type="match status" value="1"/>
</dbReference>
<accession>A0A1S4AU87</accession>
<protein>
    <submittedName>
        <fullName evidence="2">Uncharacterized protein LOC107801357</fullName>
    </submittedName>
</protein>
<dbReference type="Proteomes" id="UP000790787">
    <property type="component" value="Chromosome 12"/>
</dbReference>
<dbReference type="PaxDb" id="4097-A0A1S4AU87"/>
<name>A0A1S4AU87_TOBAC</name>
<gene>
    <name evidence="2" type="primary">LOC107801357</name>
</gene>
<dbReference type="RefSeq" id="XP_016480151.1">
    <property type="nucleotide sequence ID" value="XM_016624665.1"/>
</dbReference>
<proteinExistence type="predicted"/>
<evidence type="ECO:0000313" key="1">
    <source>
        <dbReference type="Proteomes" id="UP000790787"/>
    </source>
</evidence>